<keyword evidence="3" id="KW-1185">Reference proteome</keyword>
<organism evidence="3 4">
    <name type="scientific">Musca domestica</name>
    <name type="common">House fly</name>
    <dbReference type="NCBI Taxonomy" id="7370"/>
    <lineage>
        <taxon>Eukaryota</taxon>
        <taxon>Metazoa</taxon>
        <taxon>Ecdysozoa</taxon>
        <taxon>Arthropoda</taxon>
        <taxon>Hexapoda</taxon>
        <taxon>Insecta</taxon>
        <taxon>Pterygota</taxon>
        <taxon>Neoptera</taxon>
        <taxon>Endopterygota</taxon>
        <taxon>Diptera</taxon>
        <taxon>Brachycera</taxon>
        <taxon>Muscomorpha</taxon>
        <taxon>Muscoidea</taxon>
        <taxon>Muscidae</taxon>
        <taxon>Musca</taxon>
    </lineage>
</organism>
<gene>
    <name evidence="4" type="primary">LOC131804211</name>
</gene>
<evidence type="ECO:0000313" key="4">
    <source>
        <dbReference type="RefSeq" id="XP_058982707.1"/>
    </source>
</evidence>
<feature type="transmembrane region" description="Helical" evidence="1">
    <location>
        <begin position="448"/>
        <end position="467"/>
    </location>
</feature>
<keyword evidence="1" id="KW-0812">Transmembrane</keyword>
<dbReference type="GeneID" id="131804211"/>
<evidence type="ECO:0000256" key="2">
    <source>
        <dbReference type="SAM" id="SignalP"/>
    </source>
</evidence>
<keyword evidence="1" id="KW-1133">Transmembrane helix</keyword>
<protein>
    <submittedName>
        <fullName evidence="4">Uncharacterized protein LOC131804211</fullName>
    </submittedName>
</protein>
<dbReference type="Pfam" id="PF07253">
    <property type="entry name" value="Gypsy"/>
    <property type="match status" value="1"/>
</dbReference>
<sequence length="509" mass="58571">MKMTLLFLSTFLTLFTFSTTELQILNYTLSHLVTIFSGPAKIQDGTFNIIHIIEMDRYKNFVDDVQKEIVQTIPKSNPFFPLLTHEISQIHDILEGIEPMEPPRKKRSINILGTAWKYIAGSPDHDDFVTVKNALDQTILNNNQQVVINDIFTERLQNLTQITNHITKAIKDNKDFVNEAALSMQIKLRFIKEELTNIKFAIQWAKQNIINSFLLNKKEIKIALEKITDDNILFTSIEEALKFANIKVLYNQRKMLYIIVIPLTSKEQFDNVIIKPVKRNNRIISTKFKEIMKNNHKIFGIKSECAIINNVKICKSDKLVNISNDTCIPPLLNGMNSSCPMAHGYHIPQIENISPGIILLNDFIGKINNDTVNGTFLIKFHNATLRINDKYYRNLEAPLLEVSPPTIQQTPVEDEFISLLSLEMLNHLHINNTKSIHELKSDSVVTKYTTFSLFTLFAICLVLIRLFTKKREKVIIHTIAPTHELIQAPVARTKLHEPRPQKIDDLPYF</sequence>
<evidence type="ECO:0000256" key="1">
    <source>
        <dbReference type="SAM" id="Phobius"/>
    </source>
</evidence>
<accession>A0ABM3VA92</accession>
<name>A0ABM3VA92_MUSDO</name>
<feature type="signal peptide" evidence="2">
    <location>
        <begin position="1"/>
        <end position="20"/>
    </location>
</feature>
<dbReference type="Proteomes" id="UP001652621">
    <property type="component" value="Unplaced"/>
</dbReference>
<proteinExistence type="predicted"/>
<dbReference type="InterPro" id="IPR009882">
    <property type="entry name" value="Gypsy"/>
</dbReference>
<keyword evidence="1" id="KW-0472">Membrane</keyword>
<evidence type="ECO:0000313" key="3">
    <source>
        <dbReference type="Proteomes" id="UP001652621"/>
    </source>
</evidence>
<feature type="chain" id="PRO_5045311341" evidence="2">
    <location>
        <begin position="21"/>
        <end position="509"/>
    </location>
</feature>
<keyword evidence="2" id="KW-0732">Signal</keyword>
<dbReference type="RefSeq" id="XP_058982707.1">
    <property type="nucleotide sequence ID" value="XM_059126724.1"/>
</dbReference>
<reference evidence="4" key="1">
    <citation type="submission" date="2025-08" db="UniProtKB">
        <authorList>
            <consortium name="RefSeq"/>
        </authorList>
    </citation>
    <scope>IDENTIFICATION</scope>
    <source>
        <strain evidence="4">Aabys</strain>
        <tissue evidence="4">Whole body</tissue>
    </source>
</reference>